<sequence>MILWRIATETRKYKATDLSGLGAASAPGRWNDTGQAVVYSATTIALAVLETAAHIDNGGLPLNRFLIRIDVPDEVWAACQELSAAQLPAGWAAIPAGQTSVEIGMRWLASKQSAILLIPSVIVPEEYAALINPAHPDAAKLSPASHRQFQYDKLFRGG</sequence>
<dbReference type="SMART" id="SM00953">
    <property type="entry name" value="RES"/>
    <property type="match status" value="1"/>
</dbReference>
<name>E6PN04_9ZZZZ</name>
<dbReference type="InterPro" id="IPR014914">
    <property type="entry name" value="RES_dom"/>
</dbReference>
<dbReference type="EMBL" id="CABM01000024">
    <property type="protein sequence ID" value="CBH96306.1"/>
    <property type="molecule type" value="Genomic_DNA"/>
</dbReference>
<gene>
    <name evidence="2" type="ORF">CARN2_2247</name>
</gene>
<reference evidence="2" key="1">
    <citation type="submission" date="2009-10" db="EMBL/GenBank/DDBJ databases">
        <title>Diversity of trophic interactions inside an arsenic-rich microbial ecosystem.</title>
        <authorList>
            <person name="Bertin P.N."/>
            <person name="Heinrich-Salmeron A."/>
            <person name="Pelletier E."/>
            <person name="Goulhen-Chollet F."/>
            <person name="Arsene-Ploetze F."/>
            <person name="Gallien S."/>
            <person name="Calteau A."/>
            <person name="Vallenet D."/>
            <person name="Casiot C."/>
            <person name="Chane-Woon-Ming B."/>
            <person name="Giloteaux L."/>
            <person name="Barakat M."/>
            <person name="Bonnefoy V."/>
            <person name="Bruneel O."/>
            <person name="Chandler M."/>
            <person name="Cleiss J."/>
            <person name="Duran R."/>
            <person name="Elbaz-Poulichet F."/>
            <person name="Fonknechten N."/>
            <person name="Lauga B."/>
            <person name="Mornico D."/>
            <person name="Ortet P."/>
            <person name="Schaeffer C."/>
            <person name="Siguier P."/>
            <person name="Alexander Thil Smith A."/>
            <person name="Van Dorsselaer A."/>
            <person name="Weissenbach J."/>
            <person name="Medigue C."/>
            <person name="Le Paslier D."/>
        </authorList>
    </citation>
    <scope>NUCLEOTIDE SEQUENCE</scope>
</reference>
<feature type="domain" description="RES" evidence="1">
    <location>
        <begin position="17"/>
        <end position="145"/>
    </location>
</feature>
<dbReference type="Pfam" id="PF08808">
    <property type="entry name" value="RES"/>
    <property type="match status" value="1"/>
</dbReference>
<proteinExistence type="predicted"/>
<evidence type="ECO:0000259" key="1">
    <source>
        <dbReference type="SMART" id="SM00953"/>
    </source>
</evidence>
<protein>
    <recommendedName>
        <fullName evidence="1">RES domain-containing protein</fullName>
    </recommendedName>
</protein>
<comment type="caution">
    <text evidence="2">The sequence shown here is derived from an EMBL/GenBank/DDBJ whole genome shotgun (WGS) entry which is preliminary data.</text>
</comment>
<organism evidence="2">
    <name type="scientific">mine drainage metagenome</name>
    <dbReference type="NCBI Taxonomy" id="410659"/>
    <lineage>
        <taxon>unclassified sequences</taxon>
        <taxon>metagenomes</taxon>
        <taxon>ecological metagenomes</taxon>
    </lineage>
</organism>
<accession>E6PN04</accession>
<evidence type="ECO:0000313" key="2">
    <source>
        <dbReference type="EMBL" id="CBH96306.1"/>
    </source>
</evidence>
<dbReference type="AlphaFoldDB" id="E6PN04"/>